<dbReference type="OrthoDB" id="10049986at2759"/>
<dbReference type="Proteomes" id="UP000663879">
    <property type="component" value="Unassembled WGS sequence"/>
</dbReference>
<keyword evidence="2" id="KW-1185">Reference proteome</keyword>
<proteinExistence type="predicted"/>
<name>A0A814FVE7_9BILA</name>
<evidence type="ECO:0000313" key="1">
    <source>
        <dbReference type="EMBL" id="CAF0985459.1"/>
    </source>
</evidence>
<reference evidence="1" key="1">
    <citation type="submission" date="2021-02" db="EMBL/GenBank/DDBJ databases">
        <authorList>
            <person name="Nowell W R."/>
        </authorList>
    </citation>
    <scope>NUCLEOTIDE SEQUENCE</scope>
    <source>
        <strain evidence="1">Ploen Becks lab</strain>
    </source>
</reference>
<accession>A0A814FVE7</accession>
<sequence length="161" mass="18567">MTRNYSVKSSTRRWPVQVFYNIHNFTSITSWVLYKKVNKSQIPRRDFLAQLVKEISKLNDNYHQRYWSKKHVPDPVVVATRQPIPVPPSTKTATNPTTTVPKSVITTSAPKFTNFSNQSRSEFSFNGSPILLNNPFDETVVKGHKNPIYYQPVLSTDVCHR</sequence>
<protein>
    <submittedName>
        <fullName evidence="1">Uncharacterized protein</fullName>
    </submittedName>
</protein>
<dbReference type="AlphaFoldDB" id="A0A814FVE7"/>
<evidence type="ECO:0000313" key="2">
    <source>
        <dbReference type="Proteomes" id="UP000663879"/>
    </source>
</evidence>
<gene>
    <name evidence="1" type="ORF">OXX778_LOCUS15644</name>
</gene>
<comment type="caution">
    <text evidence="1">The sequence shown here is derived from an EMBL/GenBank/DDBJ whole genome shotgun (WGS) entry which is preliminary data.</text>
</comment>
<dbReference type="EMBL" id="CAJNOC010003502">
    <property type="protein sequence ID" value="CAF0985459.1"/>
    <property type="molecule type" value="Genomic_DNA"/>
</dbReference>
<organism evidence="1 2">
    <name type="scientific">Brachionus calyciflorus</name>
    <dbReference type="NCBI Taxonomy" id="104777"/>
    <lineage>
        <taxon>Eukaryota</taxon>
        <taxon>Metazoa</taxon>
        <taxon>Spiralia</taxon>
        <taxon>Gnathifera</taxon>
        <taxon>Rotifera</taxon>
        <taxon>Eurotatoria</taxon>
        <taxon>Monogononta</taxon>
        <taxon>Pseudotrocha</taxon>
        <taxon>Ploima</taxon>
        <taxon>Brachionidae</taxon>
        <taxon>Brachionus</taxon>
    </lineage>
</organism>